<proteinExistence type="inferred from homology"/>
<evidence type="ECO:0000313" key="6">
    <source>
        <dbReference type="Proteomes" id="UP000788993"/>
    </source>
</evidence>
<dbReference type="InterPro" id="IPR002738">
    <property type="entry name" value="RNase_P_p30"/>
</dbReference>
<reference evidence="5" key="2">
    <citation type="submission" date="2021-01" db="EMBL/GenBank/DDBJ databases">
        <authorList>
            <person name="Schikora-Tamarit M.A."/>
        </authorList>
    </citation>
    <scope>NUCLEOTIDE SEQUENCE</scope>
    <source>
        <strain evidence="5">NCAIM Y.01608</strain>
    </source>
</reference>
<dbReference type="Gene3D" id="3.20.20.140">
    <property type="entry name" value="Metal-dependent hydrolases"/>
    <property type="match status" value="1"/>
</dbReference>
<gene>
    <name evidence="5" type="ORF">OGATHE_005401</name>
</gene>
<reference evidence="5" key="1">
    <citation type="journal article" date="2021" name="Open Biol.">
        <title>Shared evolutionary footprints suggest mitochondrial oxidative damage underlies multiple complex I losses in fungi.</title>
        <authorList>
            <person name="Schikora-Tamarit M.A."/>
            <person name="Marcet-Houben M."/>
            <person name="Nosek J."/>
            <person name="Gabaldon T."/>
        </authorList>
    </citation>
    <scope>NUCLEOTIDE SEQUENCE</scope>
    <source>
        <strain evidence="5">NCAIM Y.01608</strain>
    </source>
</reference>
<accession>A0A9P8SZU4</accession>
<evidence type="ECO:0000256" key="3">
    <source>
        <dbReference type="ARBA" id="ARBA00022694"/>
    </source>
</evidence>
<dbReference type="GO" id="GO:0003723">
    <property type="term" value="F:RNA binding"/>
    <property type="evidence" value="ECO:0007669"/>
    <property type="project" value="TreeGrafter"/>
</dbReference>
<comment type="caution">
    <text evidence="5">The sequence shown here is derived from an EMBL/GenBank/DDBJ whole genome shotgun (WGS) entry which is preliminary data.</text>
</comment>
<dbReference type="AlphaFoldDB" id="A0A9P8SZU4"/>
<comment type="subcellular location">
    <subcellularLocation>
        <location evidence="1">Nucleus</location>
    </subcellularLocation>
</comment>
<evidence type="ECO:0000256" key="1">
    <source>
        <dbReference type="ARBA" id="ARBA00004123"/>
    </source>
</evidence>
<sequence length="280" mass="31517">MICDVNVLWPQEDYGSSVTASQLSEVKNRLAVLEELGYTHVALNFRIRQGQRLPAQVNPIDLSSFAEFKDRLKLFSRVTLIVEDASQMQTVAKLQNAFDLVAVEPRTEKALTSCIVNMEVDLISLDMANRLPCYLKHKTICSATEKGVYFEIKYSDLVDTSSSTRATAISNIKQLFRASRLRGLVCSSGAKSARCLRNYSDVANMLVLLGLDHNRSQQVFKDWPLKALLAGRLRIKSYKQVVAISGDENLIDNSLEGKNKQDATPYRHPKRRKEDKLSSM</sequence>
<dbReference type="GO" id="GO:0005655">
    <property type="term" value="C:nucleolar ribonuclease P complex"/>
    <property type="evidence" value="ECO:0007669"/>
    <property type="project" value="TreeGrafter"/>
</dbReference>
<dbReference type="PANTHER" id="PTHR13031:SF0">
    <property type="entry name" value="RIBONUCLEASE P PROTEIN SUBUNIT P30"/>
    <property type="match status" value="1"/>
</dbReference>
<dbReference type="EMBL" id="JAEUBD010001468">
    <property type="protein sequence ID" value="KAH3661068.1"/>
    <property type="molecule type" value="Genomic_DNA"/>
</dbReference>
<dbReference type="PANTHER" id="PTHR13031">
    <property type="entry name" value="RIBONUCLEASE P SUBUNIT P30"/>
    <property type="match status" value="1"/>
</dbReference>
<protein>
    <submittedName>
        <fullName evidence="5">Uncharacterized protein</fullName>
    </submittedName>
</protein>
<dbReference type="SUPFAM" id="SSF89550">
    <property type="entry name" value="PHP domain-like"/>
    <property type="match status" value="1"/>
</dbReference>
<comment type="similarity">
    <text evidence="2">Belongs to the eukaryotic/archaeal RNase P protein component 3 family.</text>
</comment>
<feature type="region of interest" description="Disordered" evidence="4">
    <location>
        <begin position="254"/>
        <end position="280"/>
    </location>
</feature>
<evidence type="ECO:0000256" key="4">
    <source>
        <dbReference type="SAM" id="MobiDB-lite"/>
    </source>
</evidence>
<keyword evidence="3" id="KW-0819">tRNA processing</keyword>
<organism evidence="5 6">
    <name type="scientific">Ogataea polymorpha</name>
    <dbReference type="NCBI Taxonomy" id="460523"/>
    <lineage>
        <taxon>Eukaryota</taxon>
        <taxon>Fungi</taxon>
        <taxon>Dikarya</taxon>
        <taxon>Ascomycota</taxon>
        <taxon>Saccharomycotina</taxon>
        <taxon>Pichiomycetes</taxon>
        <taxon>Pichiales</taxon>
        <taxon>Pichiaceae</taxon>
        <taxon>Ogataea</taxon>
    </lineage>
</organism>
<dbReference type="GO" id="GO:0008033">
    <property type="term" value="P:tRNA processing"/>
    <property type="evidence" value="ECO:0007669"/>
    <property type="project" value="UniProtKB-KW"/>
</dbReference>
<evidence type="ECO:0000256" key="2">
    <source>
        <dbReference type="ARBA" id="ARBA00007331"/>
    </source>
</evidence>
<dbReference type="InterPro" id="IPR016195">
    <property type="entry name" value="Pol/histidinol_Pase-like"/>
</dbReference>
<evidence type="ECO:0000313" key="5">
    <source>
        <dbReference type="EMBL" id="KAH3661068.1"/>
    </source>
</evidence>
<dbReference type="Proteomes" id="UP000788993">
    <property type="component" value="Unassembled WGS sequence"/>
</dbReference>
<keyword evidence="6" id="KW-1185">Reference proteome</keyword>
<dbReference type="Pfam" id="PF01876">
    <property type="entry name" value="RNase_P_p30"/>
    <property type="match status" value="1"/>
</dbReference>
<name>A0A9P8SZU4_9ASCO</name>